<dbReference type="EMBL" id="AP014685">
    <property type="protein sequence ID" value="BAR63123.1"/>
    <property type="molecule type" value="Genomic_DNA"/>
</dbReference>
<protein>
    <recommendedName>
        <fullName evidence="3">Transposase</fullName>
    </recommendedName>
</protein>
<gene>
    <name evidence="1" type="ORF">NK6_9990</name>
</gene>
<evidence type="ECO:0000313" key="1">
    <source>
        <dbReference type="EMBL" id="BAR63123.1"/>
    </source>
</evidence>
<sequence>MTLEPFTKPTCTVVEVLAAWAAEDRASTATEAKNNLRMEYPFLAKLSDWFRMLVLNATDIVG</sequence>
<dbReference type="AlphaFoldDB" id="A0A0E4BY70"/>
<proteinExistence type="predicted"/>
<evidence type="ECO:0008006" key="3">
    <source>
        <dbReference type="Google" id="ProtNLM"/>
    </source>
</evidence>
<dbReference type="Proteomes" id="UP000063308">
    <property type="component" value="Chromosome"/>
</dbReference>
<evidence type="ECO:0000313" key="2">
    <source>
        <dbReference type="Proteomes" id="UP000063308"/>
    </source>
</evidence>
<reference evidence="1 2" key="1">
    <citation type="submission" date="2014-11" db="EMBL/GenBank/DDBJ databases">
        <title>Symbiosis island explosion on the genome of extra-slow-growing strains of soybean bradyrhizobia with massive insertion sequences.</title>
        <authorList>
            <person name="Iida T."/>
            <person name="Minamisawa K."/>
        </authorList>
    </citation>
    <scope>NUCLEOTIDE SEQUENCE [LARGE SCALE GENOMIC DNA]</scope>
    <source>
        <strain evidence="1 2">NK6</strain>
    </source>
</reference>
<accession>A0A0E4BY70</accession>
<organism evidence="1 2">
    <name type="scientific">Bradyrhizobium diazoefficiens</name>
    <dbReference type="NCBI Taxonomy" id="1355477"/>
    <lineage>
        <taxon>Bacteria</taxon>
        <taxon>Pseudomonadati</taxon>
        <taxon>Pseudomonadota</taxon>
        <taxon>Alphaproteobacteria</taxon>
        <taxon>Hyphomicrobiales</taxon>
        <taxon>Nitrobacteraceae</taxon>
        <taxon>Bradyrhizobium</taxon>
    </lineage>
</organism>
<name>A0A0E4BY70_9BRAD</name>